<feature type="compositionally biased region" description="Polar residues" evidence="1">
    <location>
        <begin position="299"/>
        <end position="317"/>
    </location>
</feature>
<evidence type="ECO:0000313" key="3">
    <source>
        <dbReference type="Proteomes" id="UP000000759"/>
    </source>
</evidence>
<reference evidence="3" key="2">
    <citation type="submission" date="2008-08" db="EMBL/GenBank/DDBJ databases">
        <authorList>
            <consortium name="Diatom Consortium"/>
            <person name="Grigoriev I."/>
            <person name="Grimwood J."/>
            <person name="Kuo A."/>
            <person name="Otillar R.P."/>
            <person name="Salamov A."/>
            <person name="Detter J.C."/>
            <person name="Lindquist E."/>
            <person name="Shapiro H."/>
            <person name="Lucas S."/>
            <person name="Glavina del Rio T."/>
            <person name="Pitluck S."/>
            <person name="Rokhsar D."/>
            <person name="Bowler C."/>
        </authorList>
    </citation>
    <scope>GENOME REANNOTATION</scope>
    <source>
        <strain evidence="3">CCAP 1055/1</strain>
    </source>
</reference>
<dbReference type="AlphaFoldDB" id="B7FV87"/>
<sequence>MAGPIATSSSRSGSGSARAMISSTRRTARTTTTRLTTNVRLPVLLEFTSCFCRVGYAGEALPHFGVLLHPDLIDYNHGCDTNGSTGGSMLGRATMERARLYQLLFPLVEECFGRIHHPDPTTRNVVVIFDTGLTCPQTWQETLEGVLHEKHVPHVTFQSCLSLIPTAFPNLPDSLTVHVTNTAAYCMAQAGSLTLPFTFQTVPAGYRQVMQANGGEPDLLEPLLWTEAMTTCWLDPSNPNSLVTAFLSCIQACPRQARPYVIGNVVFTGEAISFRPDLPNRVLRQVKTVLLQDDENRGSYEQQYQPGTPLKSTENPNENLSTAKIGNLVDDFTRLCQTWSELRPLAGRIVGYVDTAPYPADRVVWAGSSVWAQIWHGRDPDAKAFGWRKPIAAVPEMKTEYTTMVSTNASCTVLN</sequence>
<gene>
    <name evidence="2" type="ORF">PHATRDRAFT_45003</name>
</gene>
<dbReference type="KEGG" id="pti:PHATRDRAFT_45003"/>
<feature type="region of interest" description="Disordered" evidence="1">
    <location>
        <begin position="1"/>
        <end position="33"/>
    </location>
</feature>
<dbReference type="PaxDb" id="2850-Phatr45003"/>
<dbReference type="EMBL" id="CM000608">
    <property type="protein sequence ID" value="EEC49581.1"/>
    <property type="molecule type" value="Genomic_DNA"/>
</dbReference>
<feature type="region of interest" description="Disordered" evidence="1">
    <location>
        <begin position="297"/>
        <end position="317"/>
    </location>
</feature>
<dbReference type="Proteomes" id="UP000000759">
    <property type="component" value="Chromosome 5"/>
</dbReference>
<dbReference type="HOGENOM" id="CLU_663026_0_0_1"/>
<protein>
    <submittedName>
        <fullName evidence="2">Uncharacterized protein</fullName>
    </submittedName>
</protein>
<keyword evidence="3" id="KW-1185">Reference proteome</keyword>
<evidence type="ECO:0000313" key="2">
    <source>
        <dbReference type="EMBL" id="EEC49581.1"/>
    </source>
</evidence>
<organism evidence="2 3">
    <name type="scientific">Phaeodactylum tricornutum (strain CCAP 1055/1)</name>
    <dbReference type="NCBI Taxonomy" id="556484"/>
    <lineage>
        <taxon>Eukaryota</taxon>
        <taxon>Sar</taxon>
        <taxon>Stramenopiles</taxon>
        <taxon>Ochrophyta</taxon>
        <taxon>Bacillariophyta</taxon>
        <taxon>Bacillariophyceae</taxon>
        <taxon>Bacillariophycidae</taxon>
        <taxon>Naviculales</taxon>
        <taxon>Phaeodactylaceae</taxon>
        <taxon>Phaeodactylum</taxon>
    </lineage>
</organism>
<dbReference type="RefSeq" id="XP_002178883.1">
    <property type="nucleotide sequence ID" value="XM_002178847.1"/>
</dbReference>
<reference evidence="2 3" key="1">
    <citation type="journal article" date="2008" name="Nature">
        <title>The Phaeodactylum genome reveals the evolutionary history of diatom genomes.</title>
        <authorList>
            <person name="Bowler C."/>
            <person name="Allen A.E."/>
            <person name="Badger J.H."/>
            <person name="Grimwood J."/>
            <person name="Jabbari K."/>
            <person name="Kuo A."/>
            <person name="Maheswari U."/>
            <person name="Martens C."/>
            <person name="Maumus F."/>
            <person name="Otillar R.P."/>
            <person name="Rayko E."/>
            <person name="Salamov A."/>
            <person name="Vandepoele K."/>
            <person name="Beszteri B."/>
            <person name="Gruber A."/>
            <person name="Heijde M."/>
            <person name="Katinka M."/>
            <person name="Mock T."/>
            <person name="Valentin K."/>
            <person name="Verret F."/>
            <person name="Berges J.A."/>
            <person name="Brownlee C."/>
            <person name="Cadoret J.P."/>
            <person name="Chiovitti A."/>
            <person name="Choi C.J."/>
            <person name="Coesel S."/>
            <person name="De Martino A."/>
            <person name="Detter J.C."/>
            <person name="Durkin C."/>
            <person name="Falciatore A."/>
            <person name="Fournet J."/>
            <person name="Haruta M."/>
            <person name="Huysman M.J."/>
            <person name="Jenkins B.D."/>
            <person name="Jiroutova K."/>
            <person name="Jorgensen R.E."/>
            <person name="Joubert Y."/>
            <person name="Kaplan A."/>
            <person name="Kroger N."/>
            <person name="Kroth P.G."/>
            <person name="La Roche J."/>
            <person name="Lindquist E."/>
            <person name="Lommer M."/>
            <person name="Martin-Jezequel V."/>
            <person name="Lopez P.J."/>
            <person name="Lucas S."/>
            <person name="Mangogna M."/>
            <person name="McGinnis K."/>
            <person name="Medlin L.K."/>
            <person name="Montsant A."/>
            <person name="Oudot-Le Secq M.P."/>
            <person name="Napoli C."/>
            <person name="Obornik M."/>
            <person name="Parker M.S."/>
            <person name="Petit J.L."/>
            <person name="Porcel B.M."/>
            <person name="Poulsen N."/>
            <person name="Robison M."/>
            <person name="Rychlewski L."/>
            <person name="Rynearson T.A."/>
            <person name="Schmutz J."/>
            <person name="Shapiro H."/>
            <person name="Siaut M."/>
            <person name="Stanley M."/>
            <person name="Sussman M.R."/>
            <person name="Taylor A.R."/>
            <person name="Vardi A."/>
            <person name="von Dassow P."/>
            <person name="Vyverman W."/>
            <person name="Willis A."/>
            <person name="Wyrwicz L.S."/>
            <person name="Rokhsar D.S."/>
            <person name="Weissenbach J."/>
            <person name="Armbrust E.V."/>
            <person name="Green B.R."/>
            <person name="Van de Peer Y."/>
            <person name="Grigoriev I.V."/>
        </authorList>
    </citation>
    <scope>NUCLEOTIDE SEQUENCE [LARGE SCALE GENOMIC DNA]</scope>
    <source>
        <strain evidence="2 3">CCAP 1055/1</strain>
    </source>
</reference>
<accession>B7FV87</accession>
<dbReference type="OrthoDB" id="198139at2759"/>
<proteinExistence type="predicted"/>
<feature type="compositionally biased region" description="Low complexity" evidence="1">
    <location>
        <begin position="8"/>
        <end position="33"/>
    </location>
</feature>
<dbReference type="InParanoid" id="B7FV87"/>
<dbReference type="GeneID" id="7199671"/>
<evidence type="ECO:0000256" key="1">
    <source>
        <dbReference type="SAM" id="MobiDB-lite"/>
    </source>
</evidence>
<name>B7FV87_PHATC</name>